<dbReference type="InterPro" id="IPR007603">
    <property type="entry name" value="Choline_transptr-like"/>
</dbReference>
<evidence type="ECO:0000256" key="13">
    <source>
        <dbReference type="RuleBase" id="RU368066"/>
    </source>
</evidence>
<keyword evidence="9 13" id="KW-0472">Membrane</keyword>
<dbReference type="Proteomes" id="UP000472265">
    <property type="component" value="Chromosome 3"/>
</dbReference>
<evidence type="ECO:0000256" key="7">
    <source>
        <dbReference type="ARBA" id="ARBA00022692"/>
    </source>
</evidence>
<keyword evidence="10" id="KW-0325">Glycoprotein</keyword>
<evidence type="ECO:0000256" key="4">
    <source>
        <dbReference type="ARBA" id="ARBA00022448"/>
    </source>
</evidence>
<comment type="catalytic activity">
    <reaction evidence="11">
        <text>choline(out) + n H(+)(in) = choline(in) + n H(+)(out)</text>
        <dbReference type="Rhea" id="RHEA:75463"/>
        <dbReference type="ChEBI" id="CHEBI:15354"/>
        <dbReference type="ChEBI" id="CHEBI:15378"/>
    </reaction>
</comment>
<comment type="subcellular location">
    <subcellularLocation>
        <location evidence="2">Apical cell membrane</location>
    </subcellularLocation>
    <subcellularLocation>
        <location evidence="13">Cell membrane</location>
        <topology evidence="13">Multi-pass membrane protein</topology>
    </subcellularLocation>
    <subcellularLocation>
        <location evidence="1">Membrane</location>
        <topology evidence="1">Multi-pass membrane protein</topology>
    </subcellularLocation>
</comment>
<feature type="transmembrane region" description="Helical" evidence="13">
    <location>
        <begin position="308"/>
        <end position="331"/>
    </location>
</feature>
<dbReference type="GeneTree" id="ENSGT00940000160576"/>
<dbReference type="FunCoup" id="A0A671VWD9">
    <property type="interactions" value="1132"/>
</dbReference>
<dbReference type="GO" id="GO:0015871">
    <property type="term" value="P:choline transport"/>
    <property type="evidence" value="ECO:0007669"/>
    <property type="project" value="TreeGrafter"/>
</dbReference>
<comment type="catalytic activity">
    <reaction evidence="12">
        <text>thiamine diphosphate(out) = thiamine diphosphate(in)</text>
        <dbReference type="Rhea" id="RHEA:75471"/>
        <dbReference type="ChEBI" id="CHEBI:58937"/>
    </reaction>
</comment>
<keyword evidence="6" id="KW-1003">Cell membrane</keyword>
<keyword evidence="4" id="KW-0813">Transport</keyword>
<evidence type="ECO:0000256" key="9">
    <source>
        <dbReference type="ARBA" id="ARBA00023136"/>
    </source>
</evidence>
<dbReference type="PANTHER" id="PTHR12385">
    <property type="entry name" value="CHOLINE TRANSPORTER-LIKE (SLC FAMILY 44)"/>
    <property type="match status" value="1"/>
</dbReference>
<feature type="transmembrane region" description="Helical" evidence="13">
    <location>
        <begin position="81"/>
        <end position="103"/>
    </location>
</feature>
<dbReference type="AlphaFoldDB" id="A0A671VWD9"/>
<dbReference type="InParanoid" id="A0A671VWD9"/>
<feature type="transmembrane region" description="Helical" evidence="13">
    <location>
        <begin position="186"/>
        <end position="206"/>
    </location>
</feature>
<dbReference type="GO" id="GO:0090422">
    <property type="term" value="F:thiamine pyrophosphate transmembrane transporter activity"/>
    <property type="evidence" value="ECO:0007669"/>
    <property type="project" value="TreeGrafter"/>
</dbReference>
<keyword evidence="7 13" id="KW-0812">Transmembrane</keyword>
<evidence type="ECO:0000256" key="2">
    <source>
        <dbReference type="ARBA" id="ARBA00004221"/>
    </source>
</evidence>
<comment type="function">
    <text evidence="13">Choline transporter.</text>
</comment>
<dbReference type="Pfam" id="PF04515">
    <property type="entry name" value="Choline_transpo"/>
    <property type="match status" value="1"/>
</dbReference>
<dbReference type="PANTHER" id="PTHR12385:SF37">
    <property type="entry name" value="CHOLINE TRANSPORTER-LIKE PROTEIN 4"/>
    <property type="match status" value="1"/>
</dbReference>
<dbReference type="GO" id="GO:0016324">
    <property type="term" value="C:apical plasma membrane"/>
    <property type="evidence" value="ECO:0007669"/>
    <property type="project" value="UniProtKB-SubCell"/>
</dbReference>
<feature type="transmembrane region" description="Helical" evidence="13">
    <location>
        <begin position="30"/>
        <end position="53"/>
    </location>
</feature>
<dbReference type="GO" id="GO:0015297">
    <property type="term" value="F:antiporter activity"/>
    <property type="evidence" value="ECO:0007669"/>
    <property type="project" value="UniProtKB-KW"/>
</dbReference>
<evidence type="ECO:0000313" key="16">
    <source>
        <dbReference type="Proteomes" id="UP000472265"/>
    </source>
</evidence>
<comment type="similarity">
    <text evidence="3 13">Belongs to the CTL (choline transporter-like) family.</text>
</comment>
<feature type="transmembrane region" description="Helical" evidence="13">
    <location>
        <begin position="115"/>
        <end position="138"/>
    </location>
</feature>
<evidence type="ECO:0000256" key="3">
    <source>
        <dbReference type="ARBA" id="ARBA00007168"/>
    </source>
</evidence>
<evidence type="ECO:0000256" key="1">
    <source>
        <dbReference type="ARBA" id="ARBA00004141"/>
    </source>
</evidence>
<evidence type="ECO:0000256" key="6">
    <source>
        <dbReference type="ARBA" id="ARBA00022475"/>
    </source>
</evidence>
<keyword evidence="8 13" id="KW-1133">Transmembrane helix</keyword>
<evidence type="ECO:0000256" key="14">
    <source>
        <dbReference type="SAM" id="MobiDB-lite"/>
    </source>
</evidence>
<accession>A0A671VWD9</accession>
<reference evidence="15" key="1">
    <citation type="submission" date="2021-04" db="EMBL/GenBank/DDBJ databases">
        <authorList>
            <consortium name="Wellcome Sanger Institute Data Sharing"/>
        </authorList>
    </citation>
    <scope>NUCLEOTIDE SEQUENCE [LARGE SCALE GENOMIC DNA]</scope>
</reference>
<evidence type="ECO:0000256" key="12">
    <source>
        <dbReference type="ARBA" id="ARBA00036880"/>
    </source>
</evidence>
<reference evidence="15" key="3">
    <citation type="submission" date="2025-09" db="UniProtKB">
        <authorList>
            <consortium name="Ensembl"/>
        </authorList>
    </citation>
    <scope>IDENTIFICATION</scope>
</reference>
<sequence length="762" mass="85888">MSYSFLFPGEPAEFDPGFNGPIKKRGCTDIICCILFMAVIIGYAAVGILAWLYGDPRHVLYPRNSTGWFCGTGPNKDRPNLFYFDFLKCATSVNVMATALNGFQCPTTQLDINTFKLLSLFVCCINILAFVCVFTVFVELCPFASYCLKGEITRPVPAFVLISDVVNGFNAREIGVRIFEDFASSWPWILIGLLIAMVVSMLFLLLLRFTAPVMVWVLIIGLLGAGAYGIWHCYWEYENHRQNSATISEIGFTTNFQVYLQVQETWLAFLIIISVAEAIILLTIIFLRTRILIAIALIQESSKAISHMMSALLYPLVTFVLLLVCVAYWGATALYLATSGNPIYRVVALNSTTSGCQSINGTVSCDPQNFTSSAYPDCPSASCIFIKYNDEGLLQRNIFNLQIYNAVAFLWCVNFVIALGQCTLAGAFASYYWAFSKPGDIPMFPLSASFIRSLRYHVGSLAFGSLILTLVQVVRIILEYIDHKTRSAQNPCARFLMCCLKCCFWCLEKFIKFLNRNAYIMIAIYGKNFCVSAKNAFMLLMRNIVRVVVLDKVTDLLLFFGKLLVVGGVGKKDISALGICAKFQNWFNCTLTTVIFGSYLIAHGFFSVYNMCVDTLFLCFCELMFTDCSLSTDRLHISTFDHLTPFVPHPYSGGPGASRWISTEAVLYVQKPHEDPQQIQQSSKNRSKEEMKNISPPEFMNPNKQSHIISGYNCFFSFQHSIFFRIRLLKTNLLILHFLFYCVCEYVVLITVHMRKLSVRGR</sequence>
<evidence type="ECO:0000256" key="11">
    <source>
        <dbReference type="ARBA" id="ARBA00035093"/>
    </source>
</evidence>
<keyword evidence="16" id="KW-1185">Reference proteome</keyword>
<evidence type="ECO:0000313" key="15">
    <source>
        <dbReference type="Ensembl" id="ENSSAUP00010030012.1"/>
    </source>
</evidence>
<protein>
    <recommendedName>
        <fullName evidence="13">Choline transporter-like protein</fullName>
    </recommendedName>
</protein>
<keyword evidence="5" id="KW-0050">Antiport</keyword>
<feature type="transmembrane region" description="Helical" evidence="13">
    <location>
        <begin position="456"/>
        <end position="478"/>
    </location>
</feature>
<gene>
    <name evidence="15" type="primary">SLC44A4</name>
    <name evidence="15" type="synonym">slc44a4</name>
</gene>
<evidence type="ECO:0000256" key="10">
    <source>
        <dbReference type="ARBA" id="ARBA00023180"/>
    </source>
</evidence>
<feature type="region of interest" description="Disordered" evidence="14">
    <location>
        <begin position="674"/>
        <end position="698"/>
    </location>
</feature>
<organism evidence="15 16">
    <name type="scientific">Sparus aurata</name>
    <name type="common">Gilthead sea bream</name>
    <dbReference type="NCBI Taxonomy" id="8175"/>
    <lineage>
        <taxon>Eukaryota</taxon>
        <taxon>Metazoa</taxon>
        <taxon>Chordata</taxon>
        <taxon>Craniata</taxon>
        <taxon>Vertebrata</taxon>
        <taxon>Euteleostomi</taxon>
        <taxon>Actinopterygii</taxon>
        <taxon>Neopterygii</taxon>
        <taxon>Teleostei</taxon>
        <taxon>Neoteleostei</taxon>
        <taxon>Acanthomorphata</taxon>
        <taxon>Eupercaria</taxon>
        <taxon>Spariformes</taxon>
        <taxon>Sparidae</taxon>
        <taxon>Sparus</taxon>
    </lineage>
</organism>
<evidence type="ECO:0000256" key="8">
    <source>
        <dbReference type="ARBA" id="ARBA00022989"/>
    </source>
</evidence>
<name>A0A671VWD9_SPAAU</name>
<feature type="transmembrane region" description="Helical" evidence="13">
    <location>
        <begin position="408"/>
        <end position="435"/>
    </location>
</feature>
<feature type="transmembrane region" description="Helical" evidence="13">
    <location>
        <begin position="733"/>
        <end position="752"/>
    </location>
</feature>
<dbReference type="Ensembl" id="ENSSAUT00010031632.1">
    <property type="protein sequence ID" value="ENSSAUP00010030012.1"/>
    <property type="gene ID" value="ENSSAUG00010012789.1"/>
</dbReference>
<evidence type="ECO:0000256" key="5">
    <source>
        <dbReference type="ARBA" id="ARBA00022449"/>
    </source>
</evidence>
<reference evidence="15" key="2">
    <citation type="submission" date="2025-08" db="UniProtKB">
        <authorList>
            <consortium name="Ensembl"/>
        </authorList>
    </citation>
    <scope>IDENTIFICATION</scope>
</reference>
<proteinExistence type="inferred from homology"/>
<feature type="transmembrane region" description="Helical" evidence="13">
    <location>
        <begin position="266"/>
        <end position="287"/>
    </location>
</feature>
<feature type="transmembrane region" description="Helical" evidence="13">
    <location>
        <begin position="213"/>
        <end position="231"/>
    </location>
</feature>